<sequence>MNSLRVAALLVLFVYLINSTAMGFDTEVGNGNASSVQCKERERQALLTLKQGLRDNCGLLTSWGSTGENHDECCKWEGVHCSHKTGYVLMLDLHGRPDYASYCLEGTINSSLIELHYLSYLDFSSNLIYGDVPKFLGSFTHLKYLNLSHSFHGKNGIPFELGNLLHLQYLDLQANWFGGEFPTHFLNLSRLVHLNLADNELTGEIPDIFVNMSSLVYLDLSWNFFTGAIPHSLGNLLQLDYLDLSSSFSTSTLDWLFDLTSMKNLKLAYVNLGTVINWQQKLTNLSHLQELDLRGCNLVSAKFPLLFNHSANLAILRLSGNHLTGSIPKSLLDICSLSVLDLSNNNMSGRFDDFVSTSTNCANKSLQHLLLRENQMIGSVPDLSQFSFLQELDLQGNNLSGPIPKSMFDICSLSVLNLRENNLNGRLDDFIPTSTDCAHKSLQQLLLGKNQITASAPNVSKFSSLQILELNDNNLSGPIPKSLLNICSLRELDLSSNILTGRLDDFFSTTPGCAKKSLQHLSLIGNQITGSVPHLSQFSSLQDLFLANNKLNGTLAKVQLLDLSFNNISGNIPKCLNNLSALANQTTSSPTISYYVVKRYKDGRSISEMNQYSESLIWKEVDWSVNMKFYFNPATVKMLSNLKVLVIAVLLKIIMKRRFSVIQWEALALLLIGIIVNQL</sequence>
<dbReference type="EMBL" id="CM039431">
    <property type="protein sequence ID" value="KAI4334730.1"/>
    <property type="molecule type" value="Genomic_DNA"/>
</dbReference>
<dbReference type="Proteomes" id="UP000828941">
    <property type="component" value="Chromosome 6"/>
</dbReference>
<accession>A0ACB9NJ41</accession>
<evidence type="ECO:0000313" key="2">
    <source>
        <dbReference type="Proteomes" id="UP000828941"/>
    </source>
</evidence>
<gene>
    <name evidence="1" type="ORF">L6164_013442</name>
</gene>
<name>A0ACB9NJ41_BAUVA</name>
<reference evidence="1 2" key="1">
    <citation type="journal article" date="2022" name="DNA Res.">
        <title>Chromosomal-level genome assembly of the orchid tree Bauhinia variegata (Leguminosae; Cercidoideae) supports the allotetraploid origin hypothesis of Bauhinia.</title>
        <authorList>
            <person name="Zhong Y."/>
            <person name="Chen Y."/>
            <person name="Zheng D."/>
            <person name="Pang J."/>
            <person name="Liu Y."/>
            <person name="Luo S."/>
            <person name="Meng S."/>
            <person name="Qian L."/>
            <person name="Wei D."/>
            <person name="Dai S."/>
            <person name="Zhou R."/>
        </authorList>
    </citation>
    <scope>NUCLEOTIDE SEQUENCE [LARGE SCALE GENOMIC DNA]</scope>
    <source>
        <strain evidence="1">BV-YZ2020</strain>
    </source>
</reference>
<keyword evidence="2" id="KW-1185">Reference proteome</keyword>
<protein>
    <submittedName>
        <fullName evidence="1">Uncharacterized protein</fullName>
    </submittedName>
</protein>
<comment type="caution">
    <text evidence="1">The sequence shown here is derived from an EMBL/GenBank/DDBJ whole genome shotgun (WGS) entry which is preliminary data.</text>
</comment>
<organism evidence="1 2">
    <name type="scientific">Bauhinia variegata</name>
    <name type="common">Purple orchid tree</name>
    <name type="synonym">Phanera variegata</name>
    <dbReference type="NCBI Taxonomy" id="167791"/>
    <lineage>
        <taxon>Eukaryota</taxon>
        <taxon>Viridiplantae</taxon>
        <taxon>Streptophyta</taxon>
        <taxon>Embryophyta</taxon>
        <taxon>Tracheophyta</taxon>
        <taxon>Spermatophyta</taxon>
        <taxon>Magnoliopsida</taxon>
        <taxon>eudicotyledons</taxon>
        <taxon>Gunneridae</taxon>
        <taxon>Pentapetalae</taxon>
        <taxon>rosids</taxon>
        <taxon>fabids</taxon>
        <taxon>Fabales</taxon>
        <taxon>Fabaceae</taxon>
        <taxon>Cercidoideae</taxon>
        <taxon>Cercideae</taxon>
        <taxon>Bauhiniinae</taxon>
        <taxon>Bauhinia</taxon>
    </lineage>
</organism>
<evidence type="ECO:0000313" key="1">
    <source>
        <dbReference type="EMBL" id="KAI4334730.1"/>
    </source>
</evidence>
<proteinExistence type="predicted"/>